<gene>
    <name evidence="2" type="ORF">LY89DRAFT_122363</name>
</gene>
<dbReference type="GeneID" id="28814886"/>
<proteinExistence type="predicted"/>
<accession>A0A194X3M1</accession>
<keyword evidence="3" id="KW-1185">Reference proteome</keyword>
<sequence>MQPCMDVITWNGTDMQFFMTMISNFKFTFWLAACVHSLKGRVANNYRHLSQYLTGLRTSIINHLQMAKTIARCYFCLSQLSHTLI</sequence>
<dbReference type="AlphaFoldDB" id="A0A194X3M1"/>
<dbReference type="KEGG" id="psco:LY89DRAFT_122363"/>
<keyword evidence="1" id="KW-0472">Membrane</keyword>
<dbReference type="Proteomes" id="UP000070700">
    <property type="component" value="Unassembled WGS sequence"/>
</dbReference>
<reference evidence="2 3" key="1">
    <citation type="submission" date="2015-10" db="EMBL/GenBank/DDBJ databases">
        <title>Full genome of DAOMC 229536 Phialocephala scopiformis, a fungal endophyte of spruce producing the potent anti-insectan compound rugulosin.</title>
        <authorList>
            <consortium name="DOE Joint Genome Institute"/>
            <person name="Walker A.K."/>
            <person name="Frasz S.L."/>
            <person name="Seifert K.A."/>
            <person name="Miller J.D."/>
            <person name="Mondo S.J."/>
            <person name="Labutti K."/>
            <person name="Lipzen A."/>
            <person name="Dockter R."/>
            <person name="Kennedy M."/>
            <person name="Grigoriev I.V."/>
            <person name="Spatafora J.W."/>
        </authorList>
    </citation>
    <scope>NUCLEOTIDE SEQUENCE [LARGE SCALE GENOMIC DNA]</scope>
    <source>
        <strain evidence="2 3">CBS 120377</strain>
    </source>
</reference>
<feature type="transmembrane region" description="Helical" evidence="1">
    <location>
        <begin position="15"/>
        <end position="38"/>
    </location>
</feature>
<dbReference type="InParanoid" id="A0A194X3M1"/>
<organism evidence="2 3">
    <name type="scientific">Mollisia scopiformis</name>
    <name type="common">Conifer needle endophyte fungus</name>
    <name type="synonym">Phialocephala scopiformis</name>
    <dbReference type="NCBI Taxonomy" id="149040"/>
    <lineage>
        <taxon>Eukaryota</taxon>
        <taxon>Fungi</taxon>
        <taxon>Dikarya</taxon>
        <taxon>Ascomycota</taxon>
        <taxon>Pezizomycotina</taxon>
        <taxon>Leotiomycetes</taxon>
        <taxon>Helotiales</taxon>
        <taxon>Mollisiaceae</taxon>
        <taxon>Mollisia</taxon>
    </lineage>
</organism>
<dbReference type="EMBL" id="KQ947419">
    <property type="protein sequence ID" value="KUJ14793.1"/>
    <property type="molecule type" value="Genomic_DNA"/>
</dbReference>
<evidence type="ECO:0000256" key="1">
    <source>
        <dbReference type="SAM" id="Phobius"/>
    </source>
</evidence>
<evidence type="ECO:0000313" key="3">
    <source>
        <dbReference type="Proteomes" id="UP000070700"/>
    </source>
</evidence>
<name>A0A194X3M1_MOLSC</name>
<protein>
    <submittedName>
        <fullName evidence="2">Uncharacterized protein</fullName>
    </submittedName>
</protein>
<evidence type="ECO:0000313" key="2">
    <source>
        <dbReference type="EMBL" id="KUJ14793.1"/>
    </source>
</evidence>
<keyword evidence="1" id="KW-0812">Transmembrane</keyword>
<dbReference type="RefSeq" id="XP_018069148.1">
    <property type="nucleotide sequence ID" value="XM_018205160.1"/>
</dbReference>
<keyword evidence="1" id="KW-1133">Transmembrane helix</keyword>